<feature type="transmembrane region" description="Helical" evidence="1">
    <location>
        <begin position="115"/>
        <end position="133"/>
    </location>
</feature>
<reference evidence="2 3" key="1">
    <citation type="journal article" date="2011" name="Front. Microbiol.">
        <title>Genomic signatures of strain selection and enhancement in Bacillus atrophaeus var. globigii, a historical biowarfare simulant.</title>
        <authorList>
            <person name="Gibbons H.S."/>
            <person name="Broomall S.M."/>
            <person name="McNew L.A."/>
            <person name="Daligault H."/>
            <person name="Chapman C."/>
            <person name="Bruce D."/>
            <person name="Karavis M."/>
            <person name="Krepps M."/>
            <person name="McGregor P.A."/>
            <person name="Hong C."/>
            <person name="Park K.H."/>
            <person name="Akmal A."/>
            <person name="Feldman A."/>
            <person name="Lin J.S."/>
            <person name="Chang W.E."/>
            <person name="Higgs B.W."/>
            <person name="Demirev P."/>
            <person name="Lindquist J."/>
            <person name="Liem A."/>
            <person name="Fochler E."/>
            <person name="Read T.D."/>
            <person name="Tapia R."/>
            <person name="Johnson S."/>
            <person name="Bishop-Lilly K.A."/>
            <person name="Detter C."/>
            <person name="Han C."/>
            <person name="Sozhamannan S."/>
            <person name="Rosenzweig C.N."/>
            <person name="Skowronski E.W."/>
        </authorList>
    </citation>
    <scope>NUCLEOTIDE SEQUENCE [LARGE SCALE GENOMIC DNA]</scope>
    <source>
        <strain evidence="2 3">MLST1</strain>
    </source>
</reference>
<feature type="transmembrane region" description="Helical" evidence="1">
    <location>
        <begin position="53"/>
        <end position="72"/>
    </location>
</feature>
<feature type="transmembrane region" description="Helical" evidence="1">
    <location>
        <begin position="84"/>
        <end position="103"/>
    </location>
</feature>
<feature type="transmembrane region" description="Helical" evidence="1">
    <location>
        <begin position="378"/>
        <end position="399"/>
    </location>
</feature>
<feature type="transmembrane region" description="Helical" evidence="1">
    <location>
        <begin position="354"/>
        <end position="372"/>
    </location>
</feature>
<proteinExistence type="predicted"/>
<accession>A0A432W872</accession>
<name>A0A432W872_9GAMM</name>
<protein>
    <recommendedName>
        <fullName evidence="4">O-antigen polymerase</fullName>
    </recommendedName>
</protein>
<keyword evidence="1" id="KW-0472">Membrane</keyword>
<feature type="transmembrane region" description="Helical" evidence="1">
    <location>
        <begin position="187"/>
        <end position="203"/>
    </location>
</feature>
<feature type="transmembrane region" description="Helical" evidence="1">
    <location>
        <begin position="238"/>
        <end position="260"/>
    </location>
</feature>
<feature type="transmembrane region" description="Helical" evidence="1">
    <location>
        <begin position="209"/>
        <end position="226"/>
    </location>
</feature>
<feature type="transmembrane region" description="Helical" evidence="1">
    <location>
        <begin position="318"/>
        <end position="342"/>
    </location>
</feature>
<feature type="transmembrane region" description="Helical" evidence="1">
    <location>
        <begin position="158"/>
        <end position="175"/>
    </location>
</feature>
<dbReference type="Proteomes" id="UP000288293">
    <property type="component" value="Unassembled WGS sequence"/>
</dbReference>
<dbReference type="RefSeq" id="WP_126803079.1">
    <property type="nucleotide sequence ID" value="NZ_PIPL01000001.1"/>
</dbReference>
<evidence type="ECO:0000313" key="3">
    <source>
        <dbReference type="Proteomes" id="UP000288293"/>
    </source>
</evidence>
<feature type="transmembrane region" description="Helical" evidence="1">
    <location>
        <begin position="30"/>
        <end position="46"/>
    </location>
</feature>
<keyword evidence="3" id="KW-1185">Reference proteome</keyword>
<keyword evidence="1" id="KW-1133">Transmembrane helix</keyword>
<dbReference type="AlphaFoldDB" id="A0A432W872"/>
<evidence type="ECO:0000313" key="2">
    <source>
        <dbReference type="EMBL" id="RUO26265.1"/>
    </source>
</evidence>
<keyword evidence="1" id="KW-0812">Transmembrane</keyword>
<sequence>MKINISPQAFFLLAIAFFPVNYSLAVSMRPADLLVLGSFVLMLFYLSSAKINIAALLWVLFAVTSILFAVFWRLESGGDLEQLIFVYKYIFIFIVLVLALNTFKSRIYLHKASKVFYVVLVLLSLWVFVYYYLVLSGSIRGNIRPSFPFSNSYLESDAHLYSSVLAMLLFSYVYILKDILGHGNKRVLATVTLCLLAMIFTGSRTGIALVFIGLWLQLLSTLIFSAKSTYFISLRRTTVYILMAGFLAASIPVFVTLYSIDLSTYTGLVDRAFNFNLGEDASSLGRFVKFDIALNEFSSSNFIGTGPMHASVDWYDNLIASLLVHGGIVLLTVSFGATLFCFAKGFHKAESGIYLTKPRITFMILLFMYFTANIITEYILVTRSALPSICLIVIAYYWSKYKVDNKELR</sequence>
<gene>
    <name evidence="2" type="ORF">CWE09_06000</name>
</gene>
<feature type="transmembrane region" description="Helical" evidence="1">
    <location>
        <begin position="7"/>
        <end position="24"/>
    </location>
</feature>
<evidence type="ECO:0008006" key="4">
    <source>
        <dbReference type="Google" id="ProtNLM"/>
    </source>
</evidence>
<evidence type="ECO:0000256" key="1">
    <source>
        <dbReference type="SAM" id="Phobius"/>
    </source>
</evidence>
<dbReference type="EMBL" id="PIPL01000001">
    <property type="protein sequence ID" value="RUO26265.1"/>
    <property type="molecule type" value="Genomic_DNA"/>
</dbReference>
<dbReference type="OrthoDB" id="9893873at2"/>
<comment type="caution">
    <text evidence="2">The sequence shown here is derived from an EMBL/GenBank/DDBJ whole genome shotgun (WGS) entry which is preliminary data.</text>
</comment>
<organism evidence="2 3">
    <name type="scientific">Aliidiomarina minuta</name>
    <dbReference type="NCBI Taxonomy" id="880057"/>
    <lineage>
        <taxon>Bacteria</taxon>
        <taxon>Pseudomonadati</taxon>
        <taxon>Pseudomonadota</taxon>
        <taxon>Gammaproteobacteria</taxon>
        <taxon>Alteromonadales</taxon>
        <taxon>Idiomarinaceae</taxon>
        <taxon>Aliidiomarina</taxon>
    </lineage>
</organism>